<evidence type="ECO:0000256" key="2">
    <source>
        <dbReference type="ARBA" id="ARBA00022475"/>
    </source>
</evidence>
<evidence type="ECO:0000256" key="4">
    <source>
        <dbReference type="ARBA" id="ARBA00022989"/>
    </source>
</evidence>
<keyword evidence="4 9" id="KW-1133">Transmembrane helix</keyword>
<comment type="similarity">
    <text evidence="7">Belongs to the YfgM family.</text>
</comment>
<dbReference type="AlphaFoldDB" id="A0A0A2WL74"/>
<keyword evidence="5 9" id="KW-0472">Membrane</keyword>
<evidence type="ECO:0000256" key="8">
    <source>
        <dbReference type="ARBA" id="ARBA00024235"/>
    </source>
</evidence>
<dbReference type="GO" id="GO:0005886">
    <property type="term" value="C:plasma membrane"/>
    <property type="evidence" value="ECO:0007669"/>
    <property type="project" value="UniProtKB-SubCell"/>
</dbReference>
<keyword evidence="12" id="KW-1185">Reference proteome</keyword>
<dbReference type="Proteomes" id="UP000030518">
    <property type="component" value="Unassembled WGS sequence"/>
</dbReference>
<evidence type="ECO:0000256" key="3">
    <source>
        <dbReference type="ARBA" id="ARBA00022692"/>
    </source>
</evidence>
<dbReference type="InterPro" id="IPR018704">
    <property type="entry name" value="SecYEG/CpoB_TPR"/>
</dbReference>
<dbReference type="GO" id="GO:0044877">
    <property type="term" value="F:protein-containing complex binding"/>
    <property type="evidence" value="ECO:0007669"/>
    <property type="project" value="InterPro"/>
</dbReference>
<gene>
    <name evidence="11" type="ORF">LF41_105</name>
</gene>
<evidence type="ECO:0000313" key="11">
    <source>
        <dbReference type="EMBL" id="KGQ19015.1"/>
    </source>
</evidence>
<evidence type="ECO:0000256" key="7">
    <source>
        <dbReference type="ARBA" id="ARBA00024197"/>
    </source>
</evidence>
<keyword evidence="6" id="KW-0143">Chaperone</keyword>
<keyword evidence="2" id="KW-1003">Cell membrane</keyword>
<evidence type="ECO:0000256" key="5">
    <source>
        <dbReference type="ARBA" id="ARBA00023136"/>
    </source>
</evidence>
<protein>
    <recommendedName>
        <fullName evidence="8">Ancillary SecYEG translocon subunit</fullName>
    </recommendedName>
</protein>
<dbReference type="RefSeq" id="WP_036168876.1">
    <property type="nucleotide sequence ID" value="NZ_JRKJ01000010.1"/>
</dbReference>
<dbReference type="Gene3D" id="1.25.40.10">
    <property type="entry name" value="Tetratricopeptide repeat domain"/>
    <property type="match status" value="1"/>
</dbReference>
<dbReference type="EMBL" id="JRKJ01000010">
    <property type="protein sequence ID" value="KGQ19015.1"/>
    <property type="molecule type" value="Genomic_DNA"/>
</dbReference>
<evidence type="ECO:0000259" key="10">
    <source>
        <dbReference type="Pfam" id="PF09976"/>
    </source>
</evidence>
<dbReference type="PANTHER" id="PTHR38035:SF1">
    <property type="entry name" value="ANCILLARY SECYEG TRANSLOCON SUBUNIT"/>
    <property type="match status" value="1"/>
</dbReference>
<sequence length="212" mass="22544">MVDHLLDEHEQSERVRGWLRQNGAGLIAGIALGLAVIGGWNWWQNEQAGKRAQMGQHYGAVVDAIAAKDMKKASAEFRTLAEGDTEYAALAGMQLARAQVEQGQRDAAIATLKGVHAKDPAIMGVVNSRLARLYLDAGKPKDALALLGDKPEGAAAIEARGDALFALGRVEDARAAYTQALAKLDVATPARRLVELKLIQVGGTPARSETSI</sequence>
<keyword evidence="3 9" id="KW-0812">Transmembrane</keyword>
<dbReference type="Pfam" id="PF09976">
    <property type="entry name" value="TPR_21"/>
    <property type="match status" value="1"/>
</dbReference>
<evidence type="ECO:0000256" key="1">
    <source>
        <dbReference type="ARBA" id="ARBA00004401"/>
    </source>
</evidence>
<dbReference type="STRING" id="1300345.LF41_105"/>
<proteinExistence type="inferred from homology"/>
<reference evidence="11 12" key="1">
    <citation type="submission" date="2014-09" db="EMBL/GenBank/DDBJ databases">
        <title>Genome sequences of Lysobacter dokdonensis DS-58.</title>
        <authorList>
            <person name="Kim J.F."/>
            <person name="Kwak M.-J."/>
        </authorList>
    </citation>
    <scope>NUCLEOTIDE SEQUENCE [LARGE SCALE GENOMIC DNA]</scope>
    <source>
        <strain evidence="11 12">DS-58</strain>
    </source>
</reference>
<organism evidence="11 12">
    <name type="scientific">Lysobacter dokdonensis DS-58</name>
    <dbReference type="NCBI Taxonomy" id="1300345"/>
    <lineage>
        <taxon>Bacteria</taxon>
        <taxon>Pseudomonadati</taxon>
        <taxon>Pseudomonadota</taxon>
        <taxon>Gammaproteobacteria</taxon>
        <taxon>Lysobacterales</taxon>
        <taxon>Lysobacteraceae</taxon>
        <taxon>Noviluteimonas</taxon>
    </lineage>
</organism>
<feature type="transmembrane region" description="Helical" evidence="9">
    <location>
        <begin position="24"/>
        <end position="43"/>
    </location>
</feature>
<evidence type="ECO:0000256" key="6">
    <source>
        <dbReference type="ARBA" id="ARBA00023186"/>
    </source>
</evidence>
<dbReference type="PIRSF" id="PIRSF006170">
    <property type="entry name" value="YfgM"/>
    <property type="match status" value="1"/>
</dbReference>
<name>A0A0A2WL74_9GAMM</name>
<dbReference type="OrthoDB" id="9789675at2"/>
<comment type="caution">
    <text evidence="11">The sequence shown here is derived from an EMBL/GenBank/DDBJ whole genome shotgun (WGS) entry which is preliminary data.</text>
</comment>
<dbReference type="PATRIC" id="fig|1300345.3.peg.1785"/>
<dbReference type="InterPro" id="IPR011990">
    <property type="entry name" value="TPR-like_helical_dom_sf"/>
</dbReference>
<dbReference type="SUPFAM" id="SSF48452">
    <property type="entry name" value="TPR-like"/>
    <property type="match status" value="1"/>
</dbReference>
<evidence type="ECO:0000256" key="9">
    <source>
        <dbReference type="SAM" id="Phobius"/>
    </source>
</evidence>
<dbReference type="InterPro" id="IPR026039">
    <property type="entry name" value="YfgM"/>
</dbReference>
<feature type="domain" description="Ancillary SecYEG translocon subunit/Cell division coordinator CpoB TPR" evidence="10">
    <location>
        <begin position="17"/>
        <end position="201"/>
    </location>
</feature>
<evidence type="ECO:0000313" key="12">
    <source>
        <dbReference type="Proteomes" id="UP000030518"/>
    </source>
</evidence>
<dbReference type="eggNOG" id="COG2976">
    <property type="taxonomic scope" value="Bacteria"/>
</dbReference>
<accession>A0A0A2WL74</accession>
<comment type="subcellular location">
    <subcellularLocation>
        <location evidence="1">Cell membrane</location>
        <topology evidence="1">Single-pass type II membrane protein</topology>
    </subcellularLocation>
</comment>
<dbReference type="PANTHER" id="PTHR38035">
    <property type="entry name" value="UPF0070 PROTEIN YFGM"/>
    <property type="match status" value="1"/>
</dbReference>